<dbReference type="OrthoDB" id="1937545at2759"/>
<protein>
    <submittedName>
        <fullName evidence="1">Uncharacterized protein</fullName>
    </submittedName>
</protein>
<dbReference type="PANTHER" id="PTHR34222">
    <property type="entry name" value="GAG_PRE-INTEGRS DOMAIN-CONTAINING PROTEIN"/>
    <property type="match status" value="1"/>
</dbReference>
<gene>
    <name evidence="1" type="ORF">Acr_00g0040930</name>
</gene>
<organism evidence="1 2">
    <name type="scientific">Actinidia rufa</name>
    <dbReference type="NCBI Taxonomy" id="165716"/>
    <lineage>
        <taxon>Eukaryota</taxon>
        <taxon>Viridiplantae</taxon>
        <taxon>Streptophyta</taxon>
        <taxon>Embryophyta</taxon>
        <taxon>Tracheophyta</taxon>
        <taxon>Spermatophyta</taxon>
        <taxon>Magnoliopsida</taxon>
        <taxon>eudicotyledons</taxon>
        <taxon>Gunneridae</taxon>
        <taxon>Pentapetalae</taxon>
        <taxon>asterids</taxon>
        <taxon>Ericales</taxon>
        <taxon>Actinidiaceae</taxon>
        <taxon>Actinidia</taxon>
    </lineage>
</organism>
<name>A0A7J0DJR1_9ERIC</name>
<proteinExistence type="predicted"/>
<sequence>MLGLSVIDYFGYFQTRWEELAHYEPLSDFTSDGAADSKSLDRRHTYQFLKHLKPEFEALQTQILNTSPLPSLYEVFTTVDGDEQRHHLLPSLSLSESSPTILDQMTLVTPLRTRTYCQHRRRSSHPIDRCFDLHPELKPQFSQNCSGCRMGSHGIDWDQGTPRTGAIIEVEPMHADSLDFNQLQIQIAQL</sequence>
<keyword evidence="2" id="KW-1185">Reference proteome</keyword>
<comment type="caution">
    <text evidence="1">The sequence shown here is derived from an EMBL/GenBank/DDBJ whole genome shotgun (WGS) entry which is preliminary data.</text>
</comment>
<accession>A0A7J0DJR1</accession>
<evidence type="ECO:0000313" key="2">
    <source>
        <dbReference type="Proteomes" id="UP000585474"/>
    </source>
</evidence>
<dbReference type="PANTHER" id="PTHR34222:SF100">
    <property type="entry name" value="CCHC-TYPE DOMAIN-CONTAINING PROTEIN"/>
    <property type="match status" value="1"/>
</dbReference>
<dbReference type="Proteomes" id="UP000585474">
    <property type="component" value="Unassembled WGS sequence"/>
</dbReference>
<dbReference type="AlphaFoldDB" id="A0A7J0DJR1"/>
<reference evidence="2" key="1">
    <citation type="submission" date="2019-07" db="EMBL/GenBank/DDBJ databases">
        <title>De Novo Assembly of kiwifruit Actinidia rufa.</title>
        <authorList>
            <person name="Sugita-Konishi S."/>
            <person name="Sato K."/>
            <person name="Mori E."/>
            <person name="Abe Y."/>
            <person name="Kisaki G."/>
            <person name="Hamano K."/>
            <person name="Suezawa K."/>
            <person name="Otani M."/>
            <person name="Fukuda T."/>
            <person name="Manabe T."/>
            <person name="Gomi K."/>
            <person name="Tabuchi M."/>
            <person name="Akimitsu K."/>
            <person name="Kataoka I."/>
        </authorList>
    </citation>
    <scope>NUCLEOTIDE SEQUENCE [LARGE SCALE GENOMIC DNA]</scope>
    <source>
        <strain evidence="2">cv. Fuchu</strain>
    </source>
</reference>
<evidence type="ECO:0000313" key="1">
    <source>
        <dbReference type="EMBL" id="GFS35611.1"/>
    </source>
</evidence>
<dbReference type="EMBL" id="BJWL01000235">
    <property type="protein sequence ID" value="GFS35611.1"/>
    <property type="molecule type" value="Genomic_DNA"/>
</dbReference>